<reference evidence="1 2" key="1">
    <citation type="submission" date="2017-06" db="EMBL/GenBank/DDBJ databases">
        <title>Comparative genomic analysis of Ambrosia Fusariam Clade fungi.</title>
        <authorList>
            <person name="Stajich J.E."/>
            <person name="Carrillo J."/>
            <person name="Kijimoto T."/>
            <person name="Eskalen A."/>
            <person name="O'Donnell K."/>
            <person name="Kasson M."/>
        </authorList>
    </citation>
    <scope>NUCLEOTIDE SEQUENCE [LARGE SCALE GENOMIC DNA]</scope>
    <source>
        <strain evidence="1 2">NRRL62579</strain>
    </source>
</reference>
<accession>A0A428SIA2</accession>
<protein>
    <submittedName>
        <fullName evidence="1">Uncharacterized protein</fullName>
    </submittedName>
</protein>
<dbReference type="AlphaFoldDB" id="A0A428SIA2"/>
<keyword evidence="2" id="KW-1185">Reference proteome</keyword>
<name>A0A428SIA2_9HYPO</name>
<evidence type="ECO:0000313" key="2">
    <source>
        <dbReference type="Proteomes" id="UP000287144"/>
    </source>
</evidence>
<sequence>MDVSLTSDSLDRTLVQQVLYTPLLLAAVPVPSDSPPVWTLTCAGQKEHGIHKQRSHLSFVITFCLSNIQIPVYI</sequence>
<comment type="caution">
    <text evidence="1">The sequence shown here is derived from an EMBL/GenBank/DDBJ whole genome shotgun (WGS) entry which is preliminary data.</text>
</comment>
<evidence type="ECO:0000313" key="1">
    <source>
        <dbReference type="EMBL" id="RSL89489.1"/>
    </source>
</evidence>
<dbReference type="EMBL" id="NKCK01000244">
    <property type="protein sequence ID" value="RSL89489.1"/>
    <property type="molecule type" value="Genomic_DNA"/>
</dbReference>
<dbReference type="Proteomes" id="UP000287144">
    <property type="component" value="Unassembled WGS sequence"/>
</dbReference>
<gene>
    <name evidence="1" type="ORF">CEP52_014896</name>
</gene>
<proteinExistence type="predicted"/>
<organism evidence="1 2">
    <name type="scientific">Fusarium oligoseptatum</name>
    <dbReference type="NCBI Taxonomy" id="2604345"/>
    <lineage>
        <taxon>Eukaryota</taxon>
        <taxon>Fungi</taxon>
        <taxon>Dikarya</taxon>
        <taxon>Ascomycota</taxon>
        <taxon>Pezizomycotina</taxon>
        <taxon>Sordariomycetes</taxon>
        <taxon>Hypocreomycetidae</taxon>
        <taxon>Hypocreales</taxon>
        <taxon>Nectriaceae</taxon>
        <taxon>Fusarium</taxon>
        <taxon>Fusarium solani species complex</taxon>
    </lineage>
</organism>